<dbReference type="InterPro" id="IPR001486">
    <property type="entry name" value="Hemoglobin_trunc"/>
</dbReference>
<keyword evidence="5" id="KW-0732">Signal</keyword>
<dbReference type="Pfam" id="PF01152">
    <property type="entry name" value="Bac_globin"/>
    <property type="match status" value="1"/>
</dbReference>
<dbReference type="Gene3D" id="1.10.490.10">
    <property type="entry name" value="Globins"/>
    <property type="match status" value="1"/>
</dbReference>
<keyword evidence="3" id="KW-0479">Metal-binding</keyword>
<proteinExistence type="predicted"/>
<accession>A0ABR6ZMH2</accession>
<evidence type="ECO:0000256" key="2">
    <source>
        <dbReference type="ARBA" id="ARBA00022617"/>
    </source>
</evidence>
<evidence type="ECO:0000256" key="5">
    <source>
        <dbReference type="SAM" id="SignalP"/>
    </source>
</evidence>
<dbReference type="SUPFAM" id="SSF46458">
    <property type="entry name" value="Globin-like"/>
    <property type="match status" value="1"/>
</dbReference>
<dbReference type="CDD" id="cd00454">
    <property type="entry name" value="TrHb1_N"/>
    <property type="match status" value="1"/>
</dbReference>
<feature type="chain" id="PRO_5046029010" evidence="5">
    <location>
        <begin position="24"/>
        <end position="146"/>
    </location>
</feature>
<dbReference type="EMBL" id="JACOGF010000003">
    <property type="protein sequence ID" value="MBC3917083.1"/>
    <property type="molecule type" value="Genomic_DNA"/>
</dbReference>
<keyword evidence="1" id="KW-0813">Transport</keyword>
<dbReference type="RefSeq" id="WP_186946346.1">
    <property type="nucleotide sequence ID" value="NZ_JACOGF010000003.1"/>
</dbReference>
<evidence type="ECO:0000256" key="3">
    <source>
        <dbReference type="ARBA" id="ARBA00022723"/>
    </source>
</evidence>
<sequence length="146" mass="16068">MNMIHTCKSIVLATILASGLQTAIAQVEEDTLYKSLGGKSGVMRIVNEFIAIIVADPRIDGFFKTTDTERLSALLIDQFCQLSGGPCVYQGRDMDSAHEGLKIRSTDFYAVTEDLQIAMENCQIPSHTANKLITKLASMKRVIVKK</sequence>
<keyword evidence="4" id="KW-0408">Iron</keyword>
<evidence type="ECO:0000256" key="1">
    <source>
        <dbReference type="ARBA" id="ARBA00022448"/>
    </source>
</evidence>
<dbReference type="InterPro" id="IPR009050">
    <property type="entry name" value="Globin-like_sf"/>
</dbReference>
<feature type="signal peptide" evidence="5">
    <location>
        <begin position="1"/>
        <end position="23"/>
    </location>
</feature>
<keyword evidence="7" id="KW-1185">Reference proteome</keyword>
<comment type="caution">
    <text evidence="6">The sequence shown here is derived from an EMBL/GenBank/DDBJ whole genome shotgun (WGS) entry which is preliminary data.</text>
</comment>
<name>A0ABR6ZMH2_9BURK</name>
<reference evidence="6 7" key="1">
    <citation type="submission" date="2020-08" db="EMBL/GenBank/DDBJ databases">
        <title>Novel species isolated from subtropical streams in China.</title>
        <authorList>
            <person name="Lu H."/>
        </authorList>
    </citation>
    <scope>NUCLEOTIDE SEQUENCE [LARGE SCALE GENOMIC DNA]</scope>
    <source>
        <strain evidence="6 7">CY18W</strain>
    </source>
</reference>
<protein>
    <submittedName>
        <fullName evidence="6">Group 1 truncated hemoglobin</fullName>
    </submittedName>
</protein>
<evidence type="ECO:0000313" key="6">
    <source>
        <dbReference type="EMBL" id="MBC3917083.1"/>
    </source>
</evidence>
<evidence type="ECO:0000256" key="4">
    <source>
        <dbReference type="ARBA" id="ARBA00023004"/>
    </source>
</evidence>
<dbReference type="Proteomes" id="UP000650424">
    <property type="component" value="Unassembled WGS sequence"/>
</dbReference>
<keyword evidence="2" id="KW-0349">Heme</keyword>
<dbReference type="InterPro" id="IPR012292">
    <property type="entry name" value="Globin/Proto"/>
</dbReference>
<gene>
    <name evidence="6" type="ORF">H8L32_06315</name>
</gene>
<organism evidence="6 7">
    <name type="scientific">Undibacterium hunanense</name>
    <dbReference type="NCBI Taxonomy" id="2762292"/>
    <lineage>
        <taxon>Bacteria</taxon>
        <taxon>Pseudomonadati</taxon>
        <taxon>Pseudomonadota</taxon>
        <taxon>Betaproteobacteria</taxon>
        <taxon>Burkholderiales</taxon>
        <taxon>Oxalobacteraceae</taxon>
        <taxon>Undibacterium</taxon>
    </lineage>
</organism>
<evidence type="ECO:0000313" key="7">
    <source>
        <dbReference type="Proteomes" id="UP000650424"/>
    </source>
</evidence>